<dbReference type="AlphaFoldDB" id="A0A0N4X1P9"/>
<sequence>MDEVHLLGILKLATWHGFLGTQRNKGGHSRNFTADGIDCNIQLIEPGRRPTVESLTQIVNRLAMSIEEIRAKVSHIHDDIHMLKSASLQRHPVHSALMRTWAGTNPPTATITLNRSFVTYEPSICTYAEDACVLSTGEVAMSSALLAVANTTSSYAARANHKSNDVCNHLWLLLYSTPYSTHYTRPSSSLPPADIRLLTFDLRASIDIFISAAVPLSSTFNLSGTNPYCTSSYSLPLRNGMASSAGGVAVIDGFNGTFDRALCSAPKSTGRYV</sequence>
<name>A0A0N4X1P9_HAEPC</name>
<reference evidence="1" key="1">
    <citation type="submission" date="2017-02" db="UniProtKB">
        <authorList>
            <consortium name="WormBaseParasite"/>
        </authorList>
    </citation>
    <scope>IDENTIFICATION</scope>
</reference>
<accession>A0A0N4X1P9</accession>
<evidence type="ECO:0000313" key="1">
    <source>
        <dbReference type="WBParaSite" id="HPLM_0001825601-mRNA-1"/>
    </source>
</evidence>
<protein>
    <submittedName>
        <fullName evidence="1">BHLH domain-containing protein</fullName>
    </submittedName>
</protein>
<organism evidence="1">
    <name type="scientific">Haemonchus placei</name>
    <name type="common">Barber's pole worm</name>
    <dbReference type="NCBI Taxonomy" id="6290"/>
    <lineage>
        <taxon>Eukaryota</taxon>
        <taxon>Metazoa</taxon>
        <taxon>Ecdysozoa</taxon>
        <taxon>Nematoda</taxon>
        <taxon>Chromadorea</taxon>
        <taxon>Rhabditida</taxon>
        <taxon>Rhabditina</taxon>
        <taxon>Rhabditomorpha</taxon>
        <taxon>Strongyloidea</taxon>
        <taxon>Trichostrongylidae</taxon>
        <taxon>Haemonchus</taxon>
    </lineage>
</organism>
<proteinExistence type="predicted"/>
<dbReference type="WBParaSite" id="HPLM_0001825601-mRNA-1">
    <property type="protein sequence ID" value="HPLM_0001825601-mRNA-1"/>
    <property type="gene ID" value="HPLM_0001825601"/>
</dbReference>